<dbReference type="Pfam" id="PF13377">
    <property type="entry name" value="Peripla_BP_3"/>
    <property type="match status" value="1"/>
</dbReference>
<accession>A0ABW4L2M9</accession>
<dbReference type="InterPro" id="IPR000843">
    <property type="entry name" value="HTH_LacI"/>
</dbReference>
<dbReference type="InterPro" id="IPR028082">
    <property type="entry name" value="Peripla_BP_I"/>
</dbReference>
<feature type="domain" description="HTH lacI-type" evidence="4">
    <location>
        <begin position="3"/>
        <end position="57"/>
    </location>
</feature>
<name>A0ABW4L2M9_9MICO</name>
<comment type="caution">
    <text evidence="5">The sequence shown here is derived from an EMBL/GenBank/DDBJ whole genome shotgun (WGS) entry which is preliminary data.</text>
</comment>
<dbReference type="SUPFAM" id="SSF47413">
    <property type="entry name" value="lambda repressor-like DNA-binding domains"/>
    <property type="match status" value="1"/>
</dbReference>
<dbReference type="GO" id="GO:0003677">
    <property type="term" value="F:DNA binding"/>
    <property type="evidence" value="ECO:0007669"/>
    <property type="project" value="UniProtKB-KW"/>
</dbReference>
<evidence type="ECO:0000259" key="4">
    <source>
        <dbReference type="PROSITE" id="PS50932"/>
    </source>
</evidence>
<dbReference type="CDD" id="cd01392">
    <property type="entry name" value="HTH_LacI"/>
    <property type="match status" value="1"/>
</dbReference>
<dbReference type="SUPFAM" id="SSF53822">
    <property type="entry name" value="Periplasmic binding protein-like I"/>
    <property type="match status" value="1"/>
</dbReference>
<dbReference type="EMBL" id="JBHUEE010000003">
    <property type="protein sequence ID" value="MFD1717743.1"/>
    <property type="molecule type" value="Genomic_DNA"/>
</dbReference>
<dbReference type="Proteomes" id="UP001597277">
    <property type="component" value="Unassembled WGS sequence"/>
</dbReference>
<keyword evidence="3" id="KW-0804">Transcription</keyword>
<dbReference type="RefSeq" id="WP_388004638.1">
    <property type="nucleotide sequence ID" value="NZ_JBHUEE010000003.1"/>
</dbReference>
<reference evidence="6" key="1">
    <citation type="journal article" date="2019" name="Int. J. Syst. Evol. Microbiol.">
        <title>The Global Catalogue of Microorganisms (GCM) 10K type strain sequencing project: providing services to taxonomists for standard genome sequencing and annotation.</title>
        <authorList>
            <consortium name="The Broad Institute Genomics Platform"/>
            <consortium name="The Broad Institute Genome Sequencing Center for Infectious Disease"/>
            <person name="Wu L."/>
            <person name="Ma J."/>
        </authorList>
    </citation>
    <scope>NUCLEOTIDE SEQUENCE [LARGE SCALE GENOMIC DNA]</scope>
    <source>
        <strain evidence="6">JCM 17130</strain>
    </source>
</reference>
<evidence type="ECO:0000256" key="1">
    <source>
        <dbReference type="ARBA" id="ARBA00023015"/>
    </source>
</evidence>
<proteinExistence type="predicted"/>
<dbReference type="InterPro" id="IPR046335">
    <property type="entry name" value="LacI/GalR-like_sensor"/>
</dbReference>
<dbReference type="CDD" id="cd06267">
    <property type="entry name" value="PBP1_LacI_sugar_binding-like"/>
    <property type="match status" value="1"/>
</dbReference>
<evidence type="ECO:0000256" key="2">
    <source>
        <dbReference type="ARBA" id="ARBA00023125"/>
    </source>
</evidence>
<sequence>MSVTMRDVAVLARVSVKTVSNVVNNHPHVHPVTRSRVEQAIAELGYRPNLSARGLRSGRTGVIGLAVPELRQNYFAELADAVILAAERQNLSVIVGQAGRDRQHEINVLANGLRQTDGLLFSPERLGTEDVELLDVVDYPLVLLGERIFGGPADHVTMHNVSASRAAVEHLLAQGRRRIAVLGAHPDRRENQLRASDLRVRGYREALEIAGLPHDPDLERMVAPWHQEDGARAMDELIDSGVEFDALFALNDTLALGALRSLGKSGRRIPDDVALIGFDNITDGRFTLPSLSTVDPGRDEIAERAIGMLIERIEWGPRSPRPPRLHKARFHIVERESTVGGAATDRTVRNEVAESVDFSTDSAT</sequence>
<evidence type="ECO:0000256" key="3">
    <source>
        <dbReference type="ARBA" id="ARBA00023163"/>
    </source>
</evidence>
<keyword evidence="2 5" id="KW-0238">DNA-binding</keyword>
<evidence type="ECO:0000313" key="5">
    <source>
        <dbReference type="EMBL" id="MFD1717743.1"/>
    </source>
</evidence>
<dbReference type="PROSITE" id="PS00356">
    <property type="entry name" value="HTH_LACI_1"/>
    <property type="match status" value="1"/>
</dbReference>
<keyword evidence="6" id="KW-1185">Reference proteome</keyword>
<dbReference type="PANTHER" id="PTHR30146:SF109">
    <property type="entry name" value="HTH-TYPE TRANSCRIPTIONAL REGULATOR GALS"/>
    <property type="match status" value="1"/>
</dbReference>
<dbReference type="Gene3D" id="1.10.260.40">
    <property type="entry name" value="lambda repressor-like DNA-binding domains"/>
    <property type="match status" value="1"/>
</dbReference>
<gene>
    <name evidence="5" type="ORF">ACFSE6_07850</name>
</gene>
<evidence type="ECO:0000313" key="6">
    <source>
        <dbReference type="Proteomes" id="UP001597277"/>
    </source>
</evidence>
<dbReference type="PANTHER" id="PTHR30146">
    <property type="entry name" value="LACI-RELATED TRANSCRIPTIONAL REPRESSOR"/>
    <property type="match status" value="1"/>
</dbReference>
<keyword evidence="1" id="KW-0805">Transcription regulation</keyword>
<dbReference type="PROSITE" id="PS50932">
    <property type="entry name" value="HTH_LACI_2"/>
    <property type="match status" value="1"/>
</dbReference>
<dbReference type="Gene3D" id="3.40.50.2300">
    <property type="match status" value="2"/>
</dbReference>
<dbReference type="SMART" id="SM00354">
    <property type="entry name" value="HTH_LACI"/>
    <property type="match status" value="1"/>
</dbReference>
<dbReference type="Pfam" id="PF00356">
    <property type="entry name" value="LacI"/>
    <property type="match status" value="1"/>
</dbReference>
<dbReference type="InterPro" id="IPR010982">
    <property type="entry name" value="Lambda_DNA-bd_dom_sf"/>
</dbReference>
<organism evidence="5 6">
    <name type="scientific">Georgenia deserti</name>
    <dbReference type="NCBI Taxonomy" id="2093781"/>
    <lineage>
        <taxon>Bacteria</taxon>
        <taxon>Bacillati</taxon>
        <taxon>Actinomycetota</taxon>
        <taxon>Actinomycetes</taxon>
        <taxon>Micrococcales</taxon>
        <taxon>Bogoriellaceae</taxon>
        <taxon>Georgenia</taxon>
    </lineage>
</organism>
<protein>
    <submittedName>
        <fullName evidence="5">LacI family DNA-binding transcriptional regulator</fullName>
    </submittedName>
</protein>